<keyword evidence="2" id="KW-0813">Transport</keyword>
<dbReference type="InterPro" id="IPR043926">
    <property type="entry name" value="ABCG_dom"/>
</dbReference>
<evidence type="ECO:0000256" key="3">
    <source>
        <dbReference type="ARBA" id="ARBA00022692"/>
    </source>
</evidence>
<keyword evidence="3 8" id="KW-0812">Transmembrane</keyword>
<dbReference type="RefSeq" id="XP_056079369.1">
    <property type="nucleotide sequence ID" value="XM_056225562.1"/>
</dbReference>
<feature type="transmembrane region" description="Helical" evidence="8">
    <location>
        <begin position="601"/>
        <end position="625"/>
    </location>
</feature>
<dbReference type="PANTHER" id="PTHR48041">
    <property type="entry name" value="ABC TRANSPORTER G FAMILY MEMBER 28"/>
    <property type="match status" value="1"/>
</dbReference>
<feature type="transmembrane region" description="Helical" evidence="8">
    <location>
        <begin position="1039"/>
        <end position="1060"/>
    </location>
</feature>
<keyword evidence="5" id="KW-0067">ATP-binding</keyword>
<evidence type="ECO:0000256" key="4">
    <source>
        <dbReference type="ARBA" id="ARBA00022741"/>
    </source>
</evidence>
<dbReference type="PROSITE" id="PS50893">
    <property type="entry name" value="ABC_TRANSPORTER_2"/>
    <property type="match status" value="2"/>
</dbReference>
<feature type="transmembrane region" description="Helical" evidence="8">
    <location>
        <begin position="375"/>
        <end position="397"/>
    </location>
</feature>
<name>A0AA35IV07_SACMI</name>
<feature type="domain" description="ABC transporter" evidence="9">
    <location>
        <begin position="679"/>
        <end position="942"/>
    </location>
</feature>
<feature type="transmembrane region" description="Helical" evidence="8">
    <location>
        <begin position="409"/>
        <end position="428"/>
    </location>
</feature>
<dbReference type="InterPro" id="IPR027417">
    <property type="entry name" value="P-loop_NTPase"/>
</dbReference>
<feature type="transmembrane region" description="Helical" evidence="8">
    <location>
        <begin position="1267"/>
        <end position="1286"/>
    </location>
</feature>
<dbReference type="GO" id="GO:0016887">
    <property type="term" value="F:ATP hydrolysis activity"/>
    <property type="evidence" value="ECO:0007669"/>
    <property type="project" value="InterPro"/>
</dbReference>
<sequence>MSQRKNGDVATDLIENKLSFSRIPRISLHVRDLSIVASKTNTTLVNAFSMDLPSGSVMAVMGGSGSGKTTLLNVLASKISGGLTHNGSIRYVLEDMGSESGEARLKVGHLDDQDHPTHKHVIMAYLPQQDVLSPRLTCRETLKFAADLKLNSSERTKRIMVEQLIEELGLKDCADTLVGDNSHRGLSGGEKRRLSIGTQMISNPSVMFLDEPTTGLDAYSAYLVIKTLKKLAKEDGRTFIMSIHQPRSDILFLLDQVCILSKGNVVYCDKMNNIIPYFESIGYRIPQLVNPADYFIDLSSVDSRSDKEEVTTQNRLNSLIGHWHDYERTHLKLRAESCIGNATEIHIQNMTTRLPFWKQVAVLTRRNFKLNLSDYVTLISTFAEPLIIGTVCGWIYYKPDKTSIGGLRTTTACLYASTILQCYLYLLFDTYRLCEQDIALYDRERAEGSVTPLAFIVARKLSLFLSDDFAMTMIFVSITYFMFGLEANARKFFYQFSIVFLCQLSCSSLSMLSVAVSRDFSKASLVGNMTFTVLSMGCGFFVNAKVMPVYVRWVKYIAFTWYSFGTLMSSTFTDSYCTSGNLEECLGNQILEVYGFPKNWITVPAVILLCWSIGYFVVGAVVLYLHKIDITLQNEVKSKRKKSISKTPTEVKPEIQLLDDVYHQKDLEAEKEKKTTITIKLQDIDLRIIFSTSFSTWKKGNFHRHETKQILQSVNAIFKPGMINAIMGPSGSGKSSLLNLISGRLKSSFFAKFNTAGSIMLNDIQVSEFMFKNVCSYVSQDDDHLLATLTVKETLKYASALRLHHLTEAERMERTDNLIRSLGLKHCENNIIGNEFVKGISGGEKRRVTMGVQLLNDPPILLLDEPTSGLDSFTSATILEILEKLCTEQGKTVIITIHQPRSELFKRFGNVLLLAKSGRTAFNGSPDEMIAYFAKMGFNCPSFTNVADFFLDLISVNTQNEQNEQTSRARVEKLLTAWKENIETESILSTSLSEKQQYSQESFLTEYSDFVRKPANLVLAYIVNVKRQFTTTRRSFDSLMARIAQIPGLGVIFALFFAPVKHNYTSISNRLGLAQESTALYFVGMLGNLACYPTERDYFYEEYNDNVYGIAPFFLAYMTLELPLSAFASVLYAVFTVFACGLPRTAANFFATVYCSFIVTCCGEALGIMTNTFFERPGFVVNFISIILSIGTQMSGLMSLGMSRVLKGFNYLNPVGYTSMIIINFAFPGNLKLTCEDGGKNSDGTCKFANGHDVLVSYGLVRDTQKYLGIIVCVAIIYRLIAFFILKAKLEWIKW</sequence>
<feature type="transmembrane region" description="Helical" evidence="8">
    <location>
        <begin position="1122"/>
        <end position="1142"/>
    </location>
</feature>
<evidence type="ECO:0000256" key="2">
    <source>
        <dbReference type="ARBA" id="ARBA00022448"/>
    </source>
</evidence>
<evidence type="ECO:0000313" key="10">
    <source>
        <dbReference type="EMBL" id="CAI4036249.1"/>
    </source>
</evidence>
<feature type="transmembrane region" description="Helical" evidence="8">
    <location>
        <begin position="492"/>
        <end position="517"/>
    </location>
</feature>
<dbReference type="SMART" id="SM00382">
    <property type="entry name" value="AAA"/>
    <property type="match status" value="2"/>
</dbReference>
<dbReference type="InterPro" id="IPR013525">
    <property type="entry name" value="ABC2_TM"/>
</dbReference>
<dbReference type="Pfam" id="PF19055">
    <property type="entry name" value="ABC2_membrane_7"/>
    <property type="match status" value="2"/>
</dbReference>
<evidence type="ECO:0000256" key="1">
    <source>
        <dbReference type="ARBA" id="ARBA00004141"/>
    </source>
</evidence>
<keyword evidence="7 8" id="KW-0472">Membrane</keyword>
<proteinExistence type="predicted"/>
<evidence type="ECO:0000313" key="11">
    <source>
        <dbReference type="Proteomes" id="UP001161438"/>
    </source>
</evidence>
<dbReference type="GO" id="GO:0005524">
    <property type="term" value="F:ATP binding"/>
    <property type="evidence" value="ECO:0007669"/>
    <property type="project" value="UniProtKB-KW"/>
</dbReference>
<dbReference type="SUPFAM" id="SSF52540">
    <property type="entry name" value="P-loop containing nucleoside triphosphate hydrolases"/>
    <property type="match status" value="2"/>
</dbReference>
<dbReference type="InterPro" id="IPR003439">
    <property type="entry name" value="ABC_transporter-like_ATP-bd"/>
</dbReference>
<evidence type="ECO:0000256" key="6">
    <source>
        <dbReference type="ARBA" id="ARBA00022989"/>
    </source>
</evidence>
<dbReference type="PANTHER" id="PTHR48041:SF119">
    <property type="entry name" value="ROA1P"/>
    <property type="match status" value="1"/>
</dbReference>
<dbReference type="GeneID" id="80921157"/>
<accession>A0AA35IV07</accession>
<dbReference type="Proteomes" id="UP001161438">
    <property type="component" value="Chromosome 15"/>
</dbReference>
<dbReference type="GO" id="GO:0016020">
    <property type="term" value="C:membrane"/>
    <property type="evidence" value="ECO:0007669"/>
    <property type="project" value="UniProtKB-SubCell"/>
</dbReference>
<evidence type="ECO:0000256" key="5">
    <source>
        <dbReference type="ARBA" id="ARBA00022840"/>
    </source>
</evidence>
<dbReference type="PROSITE" id="PS00211">
    <property type="entry name" value="ABC_TRANSPORTER_1"/>
    <property type="match status" value="2"/>
</dbReference>
<evidence type="ECO:0000259" key="9">
    <source>
        <dbReference type="PROSITE" id="PS50893"/>
    </source>
</evidence>
<comment type="subcellular location">
    <subcellularLocation>
        <location evidence="1">Membrane</location>
        <topology evidence="1">Multi-pass membrane protein</topology>
    </subcellularLocation>
</comment>
<dbReference type="EMBL" id="OX365771">
    <property type="protein sequence ID" value="CAI4036249.1"/>
    <property type="molecule type" value="Genomic_DNA"/>
</dbReference>
<feature type="transmembrane region" description="Helical" evidence="8">
    <location>
        <begin position="1209"/>
        <end position="1227"/>
    </location>
</feature>
<dbReference type="GO" id="GO:0140359">
    <property type="term" value="F:ABC-type transporter activity"/>
    <property type="evidence" value="ECO:0007669"/>
    <property type="project" value="InterPro"/>
</dbReference>
<feature type="transmembrane region" description="Helical" evidence="8">
    <location>
        <begin position="554"/>
        <end position="572"/>
    </location>
</feature>
<feature type="domain" description="ABC transporter" evidence="9">
    <location>
        <begin position="28"/>
        <end position="287"/>
    </location>
</feature>
<dbReference type="InterPro" id="IPR017871">
    <property type="entry name" value="ABC_transporter-like_CS"/>
</dbReference>
<feature type="transmembrane region" description="Helical" evidence="8">
    <location>
        <begin position="523"/>
        <end position="542"/>
    </location>
</feature>
<keyword evidence="4" id="KW-0547">Nucleotide-binding</keyword>
<keyword evidence="11" id="KW-1185">Reference proteome</keyword>
<dbReference type="Gene3D" id="3.40.50.300">
    <property type="entry name" value="P-loop containing nucleotide triphosphate hydrolases"/>
    <property type="match status" value="2"/>
</dbReference>
<dbReference type="Pfam" id="PF01061">
    <property type="entry name" value="ABC2_membrane"/>
    <property type="match status" value="2"/>
</dbReference>
<dbReference type="Pfam" id="PF00005">
    <property type="entry name" value="ABC_tran"/>
    <property type="match status" value="2"/>
</dbReference>
<dbReference type="InterPro" id="IPR050352">
    <property type="entry name" value="ABCG_transporters"/>
</dbReference>
<evidence type="ECO:0000256" key="7">
    <source>
        <dbReference type="ARBA" id="ARBA00023136"/>
    </source>
</evidence>
<dbReference type="FunFam" id="3.40.50.300:FF:001882">
    <property type="entry name" value="ABC efflux transporter, putative"/>
    <property type="match status" value="1"/>
</dbReference>
<reference evidence="10" key="1">
    <citation type="submission" date="2022-10" db="EMBL/GenBank/DDBJ databases">
        <authorList>
            <person name="Byrne P K."/>
        </authorList>
    </citation>
    <scope>NUCLEOTIDE SEQUENCE</scope>
    <source>
        <strain evidence="10">IFO1815</strain>
    </source>
</reference>
<dbReference type="InterPro" id="IPR003593">
    <property type="entry name" value="AAA+_ATPase"/>
</dbReference>
<organism evidence="10 11">
    <name type="scientific">Saccharomyces mikatae IFO 1815</name>
    <dbReference type="NCBI Taxonomy" id="226126"/>
    <lineage>
        <taxon>Eukaryota</taxon>
        <taxon>Fungi</taxon>
        <taxon>Dikarya</taxon>
        <taxon>Ascomycota</taxon>
        <taxon>Saccharomycotina</taxon>
        <taxon>Saccharomycetes</taxon>
        <taxon>Saccharomycetales</taxon>
        <taxon>Saccharomycetaceae</taxon>
        <taxon>Saccharomyces</taxon>
    </lineage>
</organism>
<protein>
    <recommendedName>
        <fullName evidence="9">ABC transporter domain-containing protein</fullName>
    </recommendedName>
</protein>
<gene>
    <name evidence="10" type="primary">SMKI15G0870</name>
    <name evidence="10" type="ORF">SMKI_15G0870</name>
</gene>
<feature type="transmembrane region" description="Helical" evidence="8">
    <location>
        <begin position="1149"/>
        <end position="1173"/>
    </location>
</feature>
<feature type="transmembrane region" description="Helical" evidence="8">
    <location>
        <begin position="469"/>
        <end position="485"/>
    </location>
</feature>
<feature type="transmembrane region" description="Helical" evidence="8">
    <location>
        <begin position="1179"/>
        <end position="1197"/>
    </location>
</feature>
<dbReference type="FunFam" id="3.40.50.300:FF:001433">
    <property type="entry name" value="ABC transporter, putative"/>
    <property type="match status" value="1"/>
</dbReference>
<keyword evidence="6 8" id="KW-1133">Transmembrane helix</keyword>
<evidence type="ECO:0000256" key="8">
    <source>
        <dbReference type="SAM" id="Phobius"/>
    </source>
</evidence>